<keyword evidence="1" id="KW-0479">Metal-binding</keyword>
<feature type="compositionally biased region" description="Low complexity" evidence="3">
    <location>
        <begin position="50"/>
        <end position="60"/>
    </location>
</feature>
<dbReference type="CDD" id="cd10917">
    <property type="entry name" value="CE4_NodB_like_6s_7s"/>
    <property type="match status" value="1"/>
</dbReference>
<sequence>MTSPRGRLLLVAALLAGAVLAQAGQPAADRSSTSDSVRVARPAPKPVTTPGPGKRTPGKGTPDRRKHAPGGKHVPGSGKHVGGKKQRQGTTRKVIYLTFDDGPQREYTPKVLAVLARHHAKATFFMLGRETAPHPDLVAQVRRAGHTIGNHSYGHLILNKLSPARLRSELVRGPKSKCFRPPFRATSAQVHQAAAALGQREILWDIDTSDWSKPGAAKIERAILRGAHPGAIVLLHDGGGDRSQTVQALNRVLPKLAAKGYTFAAMDC</sequence>
<evidence type="ECO:0000256" key="4">
    <source>
        <dbReference type="SAM" id="SignalP"/>
    </source>
</evidence>
<comment type="caution">
    <text evidence="6">The sequence shown here is derived from an EMBL/GenBank/DDBJ whole genome shotgun (WGS) entry which is preliminary data.</text>
</comment>
<evidence type="ECO:0000313" key="6">
    <source>
        <dbReference type="EMBL" id="MFC0622987.1"/>
    </source>
</evidence>
<dbReference type="Proteomes" id="UP001589890">
    <property type="component" value="Unassembled WGS sequence"/>
</dbReference>
<feature type="chain" id="PRO_5046279562" evidence="4">
    <location>
        <begin position="24"/>
        <end position="268"/>
    </location>
</feature>
<evidence type="ECO:0000259" key="5">
    <source>
        <dbReference type="PROSITE" id="PS51677"/>
    </source>
</evidence>
<feature type="domain" description="NodB homology" evidence="5">
    <location>
        <begin position="93"/>
        <end position="264"/>
    </location>
</feature>
<dbReference type="PROSITE" id="PS51677">
    <property type="entry name" value="NODB"/>
    <property type="match status" value="1"/>
</dbReference>
<keyword evidence="4" id="KW-0732">Signal</keyword>
<feature type="region of interest" description="Disordered" evidence="3">
    <location>
        <begin position="23"/>
        <end position="89"/>
    </location>
</feature>
<proteinExistence type="predicted"/>
<dbReference type="RefSeq" id="WP_380043678.1">
    <property type="nucleotide sequence ID" value="NZ_JBHLTC010000002.1"/>
</dbReference>
<dbReference type="Pfam" id="PF01522">
    <property type="entry name" value="Polysacc_deac_1"/>
    <property type="match status" value="1"/>
</dbReference>
<dbReference type="InterPro" id="IPR002509">
    <property type="entry name" value="NODB_dom"/>
</dbReference>
<dbReference type="PANTHER" id="PTHR10587">
    <property type="entry name" value="GLYCOSYL TRANSFERASE-RELATED"/>
    <property type="match status" value="1"/>
</dbReference>
<dbReference type="SUPFAM" id="SSF88713">
    <property type="entry name" value="Glycoside hydrolase/deacetylase"/>
    <property type="match status" value="1"/>
</dbReference>
<dbReference type="InterPro" id="IPR050248">
    <property type="entry name" value="Polysacc_deacetylase_ArnD"/>
</dbReference>
<evidence type="ECO:0000256" key="1">
    <source>
        <dbReference type="ARBA" id="ARBA00022723"/>
    </source>
</evidence>
<dbReference type="InterPro" id="IPR011330">
    <property type="entry name" value="Glyco_hydro/deAcase_b/a-brl"/>
</dbReference>
<evidence type="ECO:0000313" key="7">
    <source>
        <dbReference type="Proteomes" id="UP001589890"/>
    </source>
</evidence>
<reference evidence="6 7" key="1">
    <citation type="submission" date="2024-09" db="EMBL/GenBank/DDBJ databases">
        <authorList>
            <person name="Sun Q."/>
            <person name="Mori K."/>
        </authorList>
    </citation>
    <scope>NUCLEOTIDE SEQUENCE [LARGE SCALE GENOMIC DNA]</scope>
    <source>
        <strain evidence="6 7">CGMCC 1.15906</strain>
    </source>
</reference>
<dbReference type="Gene3D" id="3.20.20.370">
    <property type="entry name" value="Glycoside hydrolase/deacetylase"/>
    <property type="match status" value="1"/>
</dbReference>
<accession>A0ABV6QH91</accession>
<keyword evidence="2 6" id="KW-0378">Hydrolase</keyword>
<evidence type="ECO:0000256" key="3">
    <source>
        <dbReference type="SAM" id="MobiDB-lite"/>
    </source>
</evidence>
<keyword evidence="7" id="KW-1185">Reference proteome</keyword>
<dbReference type="EMBL" id="JBHLTC010000002">
    <property type="protein sequence ID" value="MFC0622987.1"/>
    <property type="molecule type" value="Genomic_DNA"/>
</dbReference>
<evidence type="ECO:0000256" key="2">
    <source>
        <dbReference type="ARBA" id="ARBA00022801"/>
    </source>
</evidence>
<name>A0ABV6QH91_9ACTN</name>
<protein>
    <submittedName>
        <fullName evidence="6">Polysaccharide deacetylase family protein</fullName>
        <ecNumber evidence="6">3.-.-.-</ecNumber>
    </submittedName>
</protein>
<feature type="signal peptide" evidence="4">
    <location>
        <begin position="1"/>
        <end position="23"/>
    </location>
</feature>
<gene>
    <name evidence="6" type="ORF">ACFFGN_02875</name>
</gene>
<dbReference type="PANTHER" id="PTHR10587:SF133">
    <property type="entry name" value="CHITIN DEACETYLASE 1-RELATED"/>
    <property type="match status" value="1"/>
</dbReference>
<organism evidence="6 7">
    <name type="scientific">Kribbella deserti</name>
    <dbReference type="NCBI Taxonomy" id="1926257"/>
    <lineage>
        <taxon>Bacteria</taxon>
        <taxon>Bacillati</taxon>
        <taxon>Actinomycetota</taxon>
        <taxon>Actinomycetes</taxon>
        <taxon>Propionibacteriales</taxon>
        <taxon>Kribbellaceae</taxon>
        <taxon>Kribbella</taxon>
    </lineage>
</organism>
<dbReference type="EC" id="3.-.-.-" evidence="6"/>
<dbReference type="GO" id="GO:0016787">
    <property type="term" value="F:hydrolase activity"/>
    <property type="evidence" value="ECO:0007669"/>
    <property type="project" value="UniProtKB-KW"/>
</dbReference>